<proteinExistence type="predicted"/>
<dbReference type="AlphaFoldDB" id="A0A7S4GIQ0"/>
<dbReference type="InterPro" id="IPR041698">
    <property type="entry name" value="Methyltransf_25"/>
</dbReference>
<feature type="transmembrane region" description="Helical" evidence="1">
    <location>
        <begin position="118"/>
        <end position="138"/>
    </location>
</feature>
<organism evidence="3">
    <name type="scientific">Eutreptiella gymnastica</name>
    <dbReference type="NCBI Taxonomy" id="73025"/>
    <lineage>
        <taxon>Eukaryota</taxon>
        <taxon>Discoba</taxon>
        <taxon>Euglenozoa</taxon>
        <taxon>Euglenida</taxon>
        <taxon>Spirocuta</taxon>
        <taxon>Euglenophyceae</taxon>
        <taxon>Eutreptiales</taxon>
        <taxon>Eutreptiaceae</taxon>
        <taxon>Eutreptiella</taxon>
    </lineage>
</organism>
<protein>
    <recommendedName>
        <fullName evidence="2">Methyltransferase domain-containing protein</fullName>
    </recommendedName>
</protein>
<evidence type="ECO:0000256" key="1">
    <source>
        <dbReference type="SAM" id="Phobius"/>
    </source>
</evidence>
<dbReference type="CDD" id="cd02440">
    <property type="entry name" value="AdoMet_MTases"/>
    <property type="match status" value="1"/>
</dbReference>
<keyword evidence="1" id="KW-0472">Membrane</keyword>
<dbReference type="EMBL" id="HBJA01144036">
    <property type="protein sequence ID" value="CAE0838223.1"/>
    <property type="molecule type" value="Transcribed_RNA"/>
</dbReference>
<dbReference type="Gene3D" id="3.40.50.150">
    <property type="entry name" value="Vaccinia Virus protein VP39"/>
    <property type="match status" value="1"/>
</dbReference>
<gene>
    <name evidence="3" type="ORF">EGYM00163_LOCUS49595</name>
</gene>
<reference evidence="3" key="1">
    <citation type="submission" date="2021-01" db="EMBL/GenBank/DDBJ databases">
        <authorList>
            <person name="Corre E."/>
            <person name="Pelletier E."/>
            <person name="Niang G."/>
            <person name="Scheremetjew M."/>
            <person name="Finn R."/>
            <person name="Kale V."/>
            <person name="Holt S."/>
            <person name="Cochrane G."/>
            <person name="Meng A."/>
            <person name="Brown T."/>
            <person name="Cohen L."/>
        </authorList>
    </citation>
    <scope>NUCLEOTIDE SEQUENCE</scope>
    <source>
        <strain evidence="3">CCMP1594</strain>
    </source>
</reference>
<name>A0A7S4GIQ0_9EUGL</name>
<keyword evidence="1" id="KW-0812">Transmembrane</keyword>
<dbReference type="GO" id="GO:0008168">
    <property type="term" value="F:methyltransferase activity"/>
    <property type="evidence" value="ECO:0007669"/>
    <property type="project" value="TreeGrafter"/>
</dbReference>
<accession>A0A7S4GIQ0</accession>
<feature type="domain" description="Methyltransferase" evidence="2">
    <location>
        <begin position="326"/>
        <end position="425"/>
    </location>
</feature>
<dbReference type="Pfam" id="PF13649">
    <property type="entry name" value="Methyltransf_25"/>
    <property type="match status" value="1"/>
</dbReference>
<dbReference type="InterPro" id="IPR050508">
    <property type="entry name" value="Methyltransf_Superfamily"/>
</dbReference>
<dbReference type="InterPro" id="IPR029063">
    <property type="entry name" value="SAM-dependent_MTases_sf"/>
</dbReference>
<dbReference type="SUPFAM" id="SSF53335">
    <property type="entry name" value="S-adenosyl-L-methionine-dependent methyltransferases"/>
    <property type="match status" value="1"/>
</dbReference>
<evidence type="ECO:0000313" key="3">
    <source>
        <dbReference type="EMBL" id="CAE0838223.1"/>
    </source>
</evidence>
<dbReference type="PANTHER" id="PTHR42912:SF80">
    <property type="entry name" value="METHYLTRANSFERASE DOMAIN-CONTAINING PROTEIN"/>
    <property type="match status" value="1"/>
</dbReference>
<evidence type="ECO:0000259" key="2">
    <source>
        <dbReference type="Pfam" id="PF13649"/>
    </source>
</evidence>
<keyword evidence="1" id="KW-1133">Transmembrane helix</keyword>
<dbReference type="PANTHER" id="PTHR42912">
    <property type="entry name" value="METHYLTRANSFERASE"/>
    <property type="match status" value="1"/>
</dbReference>
<sequence length="495" mass="53668">MSCSLHCAYTPLDSLRPSTPSTLQRTILAGTILALSAGVVCYTGTTSATSEAVGSQNLWAFVAAPQVAVNTMSMSPVRRPGPLHNSPAVGTDMAPPAASAHVTKRPAAHIEEGNRMPFVVHAFLAAAAGLLAGAVALLRRNTSTPLPVVQPAPSYTWSMAGAAGVQDDKDAEEASGVEWAGEGVLSRIVNGLIKSPLYPVMKRGARDTLINSAEKNGVAWRQQTREWAAGPNMAKAEKAFEELNDPTIVYPDYYTKPFHAYSEGNLGWLPAFECEPATMSMGLRVWKDEVKAGTLKSGAAQQRLREGYLNAVKDYSDSHKMEIHDILDVGCSVGVSTEYIAEKWPQSRITGLDLSPYFLAVAKCRQEEAGWGAGRMNWVHGNAEALPMGDSSVDFVSLCFVFHELPQAPTRTIMAEVFRVLRPGGIVAFTDNDPESPVIQGLPPVLFTLMKSTEPHSDEYYTMDHRGAFEEVGFIDVTKRESDPRHRVVLARKPQ</sequence>